<dbReference type="AlphaFoldDB" id="A0A011VYP0"/>
<dbReference type="NCBIfam" id="TIGR01547">
    <property type="entry name" value="phage_term_2"/>
    <property type="match status" value="1"/>
</dbReference>
<evidence type="ECO:0000313" key="2">
    <source>
        <dbReference type="Proteomes" id="UP000021369"/>
    </source>
</evidence>
<accession>A0A011VYP0</accession>
<sequence>MGRKRRALVFSEKQRFLFKWWANPVYRKYDGIICDGAVRSGKTSCMALSFLMWSMGRFKGKNFGLCGKTIIGLRRNLLTELLKWAEKLGFTVTENVSKNYMDVDFGGKRNRYYIFGGRDEASAALIQGVTLAGILMDETALMPRSFVEQAVARCSVTGSKLWFNCNPDNPYHWFKREWIDKSAEKNLLYLHFELKDNPSLSEEVKRRYERLYSGAFYERFVLGRWSAAEGLVYPMFDVKKYVIDKAPDDCERFAVSCDYGTVNPSSFGLWGLKDDIWYRIGEYYYDSAKEGSRRTDEEHYDGLEELAGDREIDYVVCDPSAASFIQCIRRHGRFRVIQAKNDVISGIRMTQDMIRGGRLRVCAGCRDILREFSMYRWEESSGRDCPIKENDHAMDDMRYFVCSVEEDTGVGFAAISV</sequence>
<dbReference type="Pfam" id="PF03237">
    <property type="entry name" value="Terminase_6N"/>
    <property type="match status" value="1"/>
</dbReference>
<name>A0A011VYP0_RUMAL</name>
<dbReference type="PATRIC" id="fig|1341156.4.peg.1947"/>
<evidence type="ECO:0000313" key="1">
    <source>
        <dbReference type="EMBL" id="EXM39693.1"/>
    </source>
</evidence>
<dbReference type="Gene3D" id="3.40.50.300">
    <property type="entry name" value="P-loop containing nucleotide triphosphate hydrolases"/>
    <property type="match status" value="1"/>
</dbReference>
<comment type="caution">
    <text evidence="1">The sequence shown here is derived from an EMBL/GenBank/DDBJ whole genome shotgun (WGS) entry which is preliminary data.</text>
</comment>
<dbReference type="InterPro" id="IPR027417">
    <property type="entry name" value="P-loop_NTPase"/>
</dbReference>
<dbReference type="Proteomes" id="UP000021369">
    <property type="component" value="Unassembled WGS sequence"/>
</dbReference>
<dbReference type="InterPro" id="IPR006437">
    <property type="entry name" value="Phage_terminase_lsu"/>
</dbReference>
<keyword evidence="2" id="KW-1185">Reference proteome</keyword>
<proteinExistence type="predicted"/>
<protein>
    <submittedName>
        <fullName evidence="1">Terminase</fullName>
    </submittedName>
</protein>
<reference evidence="1 2" key="1">
    <citation type="submission" date="2013-06" db="EMBL/GenBank/DDBJ databases">
        <title>Rumen cellulosomics: divergent fiber-degrading strategies revealed by comparative genome-wide analysis of six Ruminococcal strains.</title>
        <authorList>
            <person name="Dassa B."/>
            <person name="Borovok I."/>
            <person name="Lamed R."/>
            <person name="Flint H."/>
            <person name="Yeoman C.J."/>
            <person name="White B."/>
            <person name="Bayer E.A."/>
        </authorList>
    </citation>
    <scope>NUCLEOTIDE SEQUENCE [LARGE SCALE GENOMIC DNA]</scope>
    <source>
        <strain evidence="1 2">SY3</strain>
    </source>
</reference>
<dbReference type="EMBL" id="JEOB01000002">
    <property type="protein sequence ID" value="EXM39693.1"/>
    <property type="molecule type" value="Genomic_DNA"/>
</dbReference>
<organism evidence="1 2">
    <name type="scientific">Ruminococcus albus SY3</name>
    <dbReference type="NCBI Taxonomy" id="1341156"/>
    <lineage>
        <taxon>Bacteria</taxon>
        <taxon>Bacillati</taxon>
        <taxon>Bacillota</taxon>
        <taxon>Clostridia</taxon>
        <taxon>Eubacteriales</taxon>
        <taxon>Oscillospiraceae</taxon>
        <taxon>Ruminococcus</taxon>
    </lineage>
</organism>
<dbReference type="Gene3D" id="3.30.420.280">
    <property type="match status" value="1"/>
</dbReference>
<gene>
    <name evidence="1" type="ORF">RASY3_07685</name>
</gene>
<dbReference type="RefSeq" id="WP_037286590.1">
    <property type="nucleotide sequence ID" value="NZ_JEOB01000002.1"/>
</dbReference>